<dbReference type="GO" id="GO:0005634">
    <property type="term" value="C:nucleus"/>
    <property type="evidence" value="ECO:0000318"/>
    <property type="project" value="GO_Central"/>
</dbReference>
<keyword evidence="10" id="KW-1185">Reference proteome</keyword>
<dbReference type="InterPro" id="IPR036855">
    <property type="entry name" value="Znf_CCCH_sf"/>
</dbReference>
<dbReference type="OrthoDB" id="411372at2759"/>
<evidence type="ECO:0000313" key="9">
    <source>
        <dbReference type="Ensembl" id="ENSGALP00010025864.1"/>
    </source>
</evidence>
<feature type="zinc finger region" description="C3H1-type" evidence="6">
    <location>
        <begin position="333"/>
        <end position="359"/>
    </location>
</feature>
<dbReference type="Ensembl" id="ENSGALT00010043502.1">
    <property type="protein sequence ID" value="ENSGALP00010025864.1"/>
    <property type="gene ID" value="ENSGALG00010018002.1"/>
</dbReference>
<name>A0A8V0Z4M0_CHICK</name>
<feature type="compositionally biased region" description="Basic and acidic residues" evidence="7">
    <location>
        <begin position="98"/>
        <end position="113"/>
    </location>
</feature>
<keyword evidence="11" id="KW-1267">Proteomics identification</keyword>
<feature type="compositionally biased region" description="Low complexity" evidence="7">
    <location>
        <begin position="579"/>
        <end position="596"/>
    </location>
</feature>
<feature type="region of interest" description="Disordered" evidence="7">
    <location>
        <begin position="788"/>
        <end position="863"/>
    </location>
</feature>
<feature type="compositionally biased region" description="Basic and acidic residues" evidence="7">
    <location>
        <begin position="152"/>
        <end position="163"/>
    </location>
</feature>
<evidence type="ECO:0000313" key="10">
    <source>
        <dbReference type="Proteomes" id="UP000000539"/>
    </source>
</evidence>
<proteinExistence type="evidence at protein level"/>
<dbReference type="FunFam" id="4.10.1000.10:FF:000007">
    <property type="entry name" value="Zinc finger CCCH domain-containing protein 6"/>
    <property type="match status" value="1"/>
</dbReference>
<feature type="region of interest" description="Disordered" evidence="7">
    <location>
        <begin position="81"/>
        <end position="229"/>
    </location>
</feature>
<feature type="domain" description="C3H1-type" evidence="8">
    <location>
        <begin position="361"/>
        <end position="388"/>
    </location>
</feature>
<keyword evidence="1" id="KW-0597">Phosphoprotein</keyword>
<keyword evidence="3" id="KW-0677">Repeat</keyword>
<evidence type="ECO:0007829" key="11">
    <source>
        <dbReference type="PeptideAtlas" id="A0A8V0Z4M0"/>
    </source>
</evidence>
<keyword evidence="4 6" id="KW-0863">Zinc-finger</keyword>
<feature type="compositionally biased region" description="Low complexity" evidence="7">
    <location>
        <begin position="1015"/>
        <end position="1024"/>
    </location>
</feature>
<keyword evidence="2 6" id="KW-0479">Metal-binding</keyword>
<keyword evidence="5 6" id="KW-0862">Zinc</keyword>
<dbReference type="PANTHER" id="PTHR13119:SF22">
    <property type="entry name" value="ZINC FINGER CCCH DOMAIN-CONTAINING PROTEIN 6"/>
    <property type="match status" value="1"/>
</dbReference>
<dbReference type="GO" id="GO:0008270">
    <property type="term" value="F:zinc ion binding"/>
    <property type="evidence" value="ECO:0007669"/>
    <property type="project" value="UniProtKB-KW"/>
</dbReference>
<dbReference type="InterPro" id="IPR000571">
    <property type="entry name" value="Znf_CCCH"/>
</dbReference>
<feature type="compositionally biased region" description="Low complexity" evidence="7">
    <location>
        <begin position="263"/>
        <end position="276"/>
    </location>
</feature>
<dbReference type="Gene3D" id="4.10.1000.10">
    <property type="entry name" value="Zinc finger, CCCH-type"/>
    <property type="match status" value="1"/>
</dbReference>
<evidence type="ECO:0000256" key="3">
    <source>
        <dbReference type="ARBA" id="ARBA00022737"/>
    </source>
</evidence>
<feature type="compositionally biased region" description="Basic and acidic residues" evidence="7">
    <location>
        <begin position="1237"/>
        <end position="1247"/>
    </location>
</feature>
<feature type="compositionally biased region" description="Low complexity" evidence="7">
    <location>
        <begin position="170"/>
        <end position="182"/>
    </location>
</feature>
<dbReference type="GeneTree" id="ENSGT00940000157396"/>
<evidence type="ECO:0000256" key="4">
    <source>
        <dbReference type="ARBA" id="ARBA00022771"/>
    </source>
</evidence>
<evidence type="ECO:0000256" key="5">
    <source>
        <dbReference type="ARBA" id="ARBA00022833"/>
    </source>
</evidence>
<feature type="region of interest" description="Disordered" evidence="7">
    <location>
        <begin position="504"/>
        <end position="617"/>
    </location>
</feature>
<feature type="compositionally biased region" description="Basic residues" evidence="7">
    <location>
        <begin position="114"/>
        <end position="143"/>
    </location>
</feature>
<feature type="compositionally biased region" description="Basic and acidic residues" evidence="7">
    <location>
        <begin position="1051"/>
        <end position="1064"/>
    </location>
</feature>
<feature type="zinc finger region" description="C3H1-type" evidence="6">
    <location>
        <begin position="361"/>
        <end position="388"/>
    </location>
</feature>
<evidence type="ECO:0000256" key="2">
    <source>
        <dbReference type="ARBA" id="ARBA00022723"/>
    </source>
</evidence>
<feature type="compositionally biased region" description="Basic and acidic residues" evidence="7">
    <location>
        <begin position="204"/>
        <end position="216"/>
    </location>
</feature>
<dbReference type="GO" id="GO:0045892">
    <property type="term" value="P:negative regulation of DNA-templated transcription"/>
    <property type="evidence" value="ECO:0007669"/>
    <property type="project" value="InterPro"/>
</dbReference>
<accession>A0A8V0Z4M0</accession>
<feature type="compositionally biased region" description="Low complexity" evidence="7">
    <location>
        <begin position="1065"/>
        <end position="1081"/>
    </location>
</feature>
<feature type="compositionally biased region" description="Basic and acidic residues" evidence="7">
    <location>
        <begin position="1027"/>
        <end position="1039"/>
    </location>
</feature>
<sequence>MHTTLPIHFSAACVESTEVCLSSSGGSCSFPMISDSLFALILFSLWKCRRTRIKYRGSRCIGFSSAFTNASVEFRKVTRGRREDGELEDGEIDDAAYEDVKEHGSKDDKQKNEKGHRKSRKKRKKEKEKKKSKRRRRDKHKHNSPSSDDSSDYSHDSDIERTERSHKKSSSSSYRDYDSSFSQHGHVSGNYMSSQKMQHKKNIKSKEYDDYSHYSDENFGNYNEEEKDEDFADQLKQYRQAKETSSSDLGPPFMKEPVKKQGMKGIQKGISQRGNNYGVGRGRGMQKKLKRKDRGRGRGGNKGSDGFHEDGKPVKKWVNMSQEFINQHTVEHKGKQICKYFLEGRCIKGEQCKFDHDAEIEKKKEICKFYIQGYCTKGENCIYLHNEFPCKFYHTGAKCYQGDKCKFSHAPLTAETKELLDKVLNNEEEPQNEDEKELEELRKRGIVPLPKPPPGVGLLPTPAEQYPFSESDIENYQDPSGDYKKIPSLFEIVVKPTVDLAHKIGKKPPTFYNSSSPPRPPFQGNDPHSQHMYNPGSSPGPGPGMPQGHNGPPMHPGSPGHHPCGGPQGMPQSPPMQGVPPGFLGPQNQSGMPMQGQQGGPPLTPPGLGGSYNAPGVQGHMVNMPRDNHCPPGPQYQQMPGERQPNMNYEPIQNPADFYDNYYSHQAVHNFQPANNSGDGSWHGEFTDHQAHLMAQESHQGGSESDCMSGHMGHKPAINVPDFLPAMQKALYVRLSQKHQRDGDSVSSQGQRAMSKEEDDNVNWYSSSEEEEGNSVKSILKTLKKQSENFRNQQQHSAEQHMLGIPTDPRLAKDKGAGPQAADPRLRASPRSNPRKPSESAALDPRLRDPRMHKVSDGGHASSSLVGAKLDLHHPHTGVKVKQKGMDDDEEDSERELRERAFLIPLEPLPGVTLRDPRSQLRQFSHIKMDVTLMKPNFAKHIVWAPEDLLPIPLPKPDPVSSINLPLPPLIADQRLNKLRNLKNDPHPNAMPADPRLAAKAKNNLVGRSGYLDQSADSHASSSSKLGDPRLQKNVDPRLHRLSNTDTYHGVTKESHPSKFDPRLARSAASSSQPSEAAAAKPDPDALPPYAPKLSASGVRLGTSGSLLSGISLYDPRDHSSSSDAAPASSGENGENQKKSILKNSAKNDPSLSEDVSLPKPASGVEKNPEGSTEATSDKANSNSKSQAKHSSAAPAVHNLPIQALSGLIRPQYSDPRQVRQPGQVTQTQDNDPNGESDDKSLKDVFKTFDPTASPFC</sequence>
<dbReference type="InterPro" id="IPR054361">
    <property type="entry name" value="Znf-CCCH_ZC3H4/6/8"/>
</dbReference>
<dbReference type="SUPFAM" id="SSF90229">
    <property type="entry name" value="CCCH zinc finger"/>
    <property type="match status" value="3"/>
</dbReference>
<feature type="domain" description="C3H1-type" evidence="8">
    <location>
        <begin position="333"/>
        <end position="359"/>
    </location>
</feature>
<feature type="zinc finger region" description="C3H1-type" evidence="6">
    <location>
        <begin position="389"/>
        <end position="412"/>
    </location>
</feature>
<evidence type="ECO:0000256" key="6">
    <source>
        <dbReference type="PROSITE-ProRule" id="PRU00723"/>
    </source>
</evidence>
<evidence type="ECO:0000259" key="8">
    <source>
        <dbReference type="PROSITE" id="PS50103"/>
    </source>
</evidence>
<dbReference type="Pfam" id="PF00642">
    <property type="entry name" value="zf-CCCH"/>
    <property type="match status" value="1"/>
</dbReference>
<feature type="compositionally biased region" description="Acidic residues" evidence="7">
    <location>
        <begin position="85"/>
        <end position="97"/>
    </location>
</feature>
<feature type="region of interest" description="Disordered" evidence="7">
    <location>
        <begin position="1112"/>
        <end position="1257"/>
    </location>
</feature>
<feature type="compositionally biased region" description="Low complexity" evidence="7">
    <location>
        <begin position="546"/>
        <end position="571"/>
    </location>
</feature>
<dbReference type="FunCoup" id="A0A8V0Z4M0">
    <property type="interactions" value="1669"/>
</dbReference>
<protein>
    <submittedName>
        <fullName evidence="9">Zinc finger CCCH-type containing 8</fullName>
    </submittedName>
</protein>
<dbReference type="GO" id="GO:0003723">
    <property type="term" value="F:RNA binding"/>
    <property type="evidence" value="ECO:0007669"/>
    <property type="project" value="InterPro"/>
</dbReference>
<feature type="region of interest" description="Disordered" evidence="7">
    <location>
        <begin position="1010"/>
        <end position="1092"/>
    </location>
</feature>
<feature type="compositionally biased region" description="Polar residues" evidence="7">
    <location>
        <begin position="1170"/>
        <end position="1190"/>
    </location>
</feature>
<evidence type="ECO:0000256" key="1">
    <source>
        <dbReference type="ARBA" id="ARBA00022553"/>
    </source>
</evidence>
<dbReference type="SMART" id="SM00356">
    <property type="entry name" value="ZnF_C3H1"/>
    <property type="match status" value="3"/>
</dbReference>
<feature type="compositionally biased region" description="Basic residues" evidence="7">
    <location>
        <begin position="284"/>
        <end position="299"/>
    </location>
</feature>
<reference evidence="9" key="3">
    <citation type="submission" date="2025-09" db="UniProtKB">
        <authorList>
            <consortium name="Ensembl"/>
        </authorList>
    </citation>
    <scope>IDENTIFICATION</scope>
    <source>
        <strain evidence="9">broiler</strain>
    </source>
</reference>
<dbReference type="Proteomes" id="UP000000539">
    <property type="component" value="Chromosome 3"/>
</dbReference>
<feature type="compositionally biased region" description="Basic and acidic residues" evidence="7">
    <location>
        <begin position="845"/>
        <end position="857"/>
    </location>
</feature>
<dbReference type="GlyGen" id="A0A8V0Z4M0">
    <property type="glycosylation" value="1 site"/>
</dbReference>
<organism evidence="9 10">
    <name type="scientific">Gallus gallus</name>
    <name type="common">Chicken</name>
    <dbReference type="NCBI Taxonomy" id="9031"/>
    <lineage>
        <taxon>Eukaryota</taxon>
        <taxon>Metazoa</taxon>
        <taxon>Chordata</taxon>
        <taxon>Craniata</taxon>
        <taxon>Vertebrata</taxon>
        <taxon>Euteleostomi</taxon>
        <taxon>Archelosauria</taxon>
        <taxon>Archosauria</taxon>
        <taxon>Dinosauria</taxon>
        <taxon>Saurischia</taxon>
        <taxon>Theropoda</taxon>
        <taxon>Coelurosauria</taxon>
        <taxon>Aves</taxon>
        <taxon>Neognathae</taxon>
        <taxon>Galloanserae</taxon>
        <taxon>Galliformes</taxon>
        <taxon>Phasianidae</taxon>
        <taxon>Phasianinae</taxon>
        <taxon>Gallus</taxon>
    </lineage>
</organism>
<evidence type="ECO:0000256" key="7">
    <source>
        <dbReference type="SAM" id="MobiDB-lite"/>
    </source>
</evidence>
<feature type="region of interest" description="Disordered" evidence="7">
    <location>
        <begin position="262"/>
        <end position="312"/>
    </location>
</feature>
<dbReference type="PROSITE" id="PS50103">
    <property type="entry name" value="ZF_C3H1"/>
    <property type="match status" value="3"/>
</dbReference>
<gene>
    <name evidence="9" type="primary">ZC3H8</name>
</gene>
<dbReference type="InterPro" id="IPR045124">
    <property type="entry name" value="Su(sable)-like"/>
</dbReference>
<feature type="domain" description="C3H1-type" evidence="8">
    <location>
        <begin position="389"/>
        <end position="412"/>
    </location>
</feature>
<reference evidence="9" key="1">
    <citation type="submission" date="2020-11" db="EMBL/GenBank/DDBJ databases">
        <title>Gallus gallus (Chicken) genome, bGalGal1, GRCg7b, maternal haplotype autosomes + Z &amp; W.</title>
        <authorList>
            <person name="Warren W."/>
            <person name="Formenti G."/>
            <person name="Fedrigo O."/>
            <person name="Haase B."/>
            <person name="Mountcastle J."/>
            <person name="Balacco J."/>
            <person name="Tracey A."/>
            <person name="Schneider V."/>
            <person name="Okimoto R."/>
            <person name="Cheng H."/>
            <person name="Hawken R."/>
            <person name="Howe K."/>
            <person name="Jarvis E.D."/>
        </authorList>
    </citation>
    <scope>NUCLEOTIDE SEQUENCE [LARGE SCALE GENOMIC DNA]</scope>
    <source>
        <strain evidence="9">Broiler</strain>
    </source>
</reference>
<feature type="region of interest" description="Disordered" evidence="7">
    <location>
        <begin position="735"/>
        <end position="776"/>
    </location>
</feature>
<dbReference type="Pfam" id="PF22623">
    <property type="entry name" value="zf-CCCH_9"/>
    <property type="match status" value="1"/>
</dbReference>
<dbReference type="Pfam" id="PF14608">
    <property type="entry name" value="zf-CCCH_2"/>
    <property type="match status" value="1"/>
</dbReference>
<reference evidence="9" key="2">
    <citation type="submission" date="2025-08" db="UniProtKB">
        <authorList>
            <consortium name="Ensembl"/>
        </authorList>
    </citation>
    <scope>IDENTIFICATION</scope>
    <source>
        <strain evidence="9">broiler</strain>
    </source>
</reference>
<dbReference type="PANTHER" id="PTHR13119">
    <property type="entry name" value="ZINC FINGER CCCH DOMAIN-CONTAINING PROTEI"/>
    <property type="match status" value="1"/>
</dbReference>
<dbReference type="AlphaFoldDB" id="A0A8V0Z4M0"/>
<feature type="compositionally biased region" description="Polar residues" evidence="7">
    <location>
        <begin position="1221"/>
        <end position="1234"/>
    </location>
</feature>
<feature type="compositionally biased region" description="Polar residues" evidence="7">
    <location>
        <begin position="1142"/>
        <end position="1151"/>
    </location>
</feature>